<dbReference type="Pfam" id="PF22535">
    <property type="entry name" value="DUF7003"/>
    <property type="match status" value="1"/>
</dbReference>
<organism evidence="1 2">
    <name type="scientific">Pedobacter miscanthi</name>
    <dbReference type="NCBI Taxonomy" id="2259170"/>
    <lineage>
        <taxon>Bacteria</taxon>
        <taxon>Pseudomonadati</taxon>
        <taxon>Bacteroidota</taxon>
        <taxon>Sphingobacteriia</taxon>
        <taxon>Sphingobacteriales</taxon>
        <taxon>Sphingobacteriaceae</taxon>
        <taxon>Pedobacter</taxon>
    </lineage>
</organism>
<evidence type="ECO:0000313" key="1">
    <source>
        <dbReference type="EMBL" id="RBQ10081.1"/>
    </source>
</evidence>
<accession>A0A366L881</accession>
<dbReference type="AlphaFoldDB" id="A0A366L881"/>
<evidence type="ECO:0000313" key="2">
    <source>
        <dbReference type="Proteomes" id="UP000252081"/>
    </source>
</evidence>
<proteinExistence type="predicted"/>
<name>A0A366L881_9SPHI</name>
<protein>
    <submittedName>
        <fullName evidence="1">Uncharacterized protein</fullName>
    </submittedName>
</protein>
<comment type="caution">
    <text evidence="1">The sequence shown here is derived from an EMBL/GenBank/DDBJ whole genome shotgun (WGS) entry which is preliminary data.</text>
</comment>
<dbReference type="Proteomes" id="UP000252081">
    <property type="component" value="Unassembled WGS sequence"/>
</dbReference>
<gene>
    <name evidence="1" type="ORF">DRW42_06510</name>
</gene>
<keyword evidence="2" id="KW-1185">Reference proteome</keyword>
<dbReference type="InterPro" id="IPR054272">
    <property type="entry name" value="DUF7003"/>
</dbReference>
<dbReference type="OrthoDB" id="9157032at2"/>
<dbReference type="EMBL" id="QNQU01000004">
    <property type="protein sequence ID" value="RBQ10081.1"/>
    <property type="molecule type" value="Genomic_DNA"/>
</dbReference>
<dbReference type="RefSeq" id="WP_113948013.1">
    <property type="nucleotide sequence ID" value="NZ_QNQU01000004.1"/>
</dbReference>
<reference evidence="1 2" key="1">
    <citation type="submission" date="2018-07" db="EMBL/GenBank/DDBJ databases">
        <title>A draft genome of a endophytic bacteria, a new species of Pedobacter.</title>
        <authorList>
            <person name="Zhang Z.D."/>
            <person name="Chen Z.J."/>
        </authorList>
    </citation>
    <scope>NUCLEOTIDE SEQUENCE [LARGE SCALE GENOMIC DNA]</scope>
    <source>
        <strain evidence="1 2">RS10</strain>
    </source>
</reference>
<sequence>MLLLCACFGKIKQGTAKSGLVRFTENEILEQLDLSFKDIPDKYYPAGKHGDIKYNFFLDLEHGYFNTAGNRIHLFADDKRWAVVFEKSGYQNRATAASIELDYIGNCINYSVEKFEETTYISNTANITLIDSDEFTRIEDKESKESFEIIARDIKEIKVRDKIVPFNNNYLDYEKLGIKVKEYDNPNKLIGFPDFIRYLHETDPELISATDSDIRQHIPKDIPKLTTIDKFHYSSHYDDKVLPSGQELYKLIAKIIVTRDTANWKPTQKPNNSWKNWESGNL</sequence>